<keyword evidence="5 8" id="KW-1133">Transmembrane helix</keyword>
<evidence type="ECO:0000313" key="11">
    <source>
        <dbReference type="Proteomes" id="UP001222932"/>
    </source>
</evidence>
<dbReference type="InterPro" id="IPR004837">
    <property type="entry name" value="NaCa_Exmemb"/>
</dbReference>
<dbReference type="InterPro" id="IPR044880">
    <property type="entry name" value="NCX_ion-bd_dom_sf"/>
</dbReference>
<dbReference type="GO" id="GO:0016020">
    <property type="term" value="C:membrane"/>
    <property type="evidence" value="ECO:0007669"/>
    <property type="project" value="UniProtKB-SubCell"/>
</dbReference>
<feature type="transmembrane region" description="Helical" evidence="8">
    <location>
        <begin position="56"/>
        <end position="80"/>
    </location>
</feature>
<evidence type="ECO:0000256" key="3">
    <source>
        <dbReference type="ARBA" id="ARBA00022448"/>
    </source>
</evidence>
<feature type="transmembrane region" description="Helical" evidence="8">
    <location>
        <begin position="539"/>
        <end position="559"/>
    </location>
</feature>
<name>A0AAD3YA42_9TREE</name>
<dbReference type="GO" id="GO:0008324">
    <property type="term" value="F:monoatomic cation transmembrane transporter activity"/>
    <property type="evidence" value="ECO:0007669"/>
    <property type="project" value="TreeGrafter"/>
</dbReference>
<feature type="transmembrane region" description="Helical" evidence="8">
    <location>
        <begin position="808"/>
        <end position="827"/>
    </location>
</feature>
<gene>
    <name evidence="10" type="ORF">CspeluHIS016_0110580</name>
</gene>
<dbReference type="Pfam" id="PF01699">
    <property type="entry name" value="Na_Ca_ex"/>
    <property type="match status" value="2"/>
</dbReference>
<feature type="transmembrane region" description="Helical" evidence="8">
    <location>
        <begin position="92"/>
        <end position="110"/>
    </location>
</feature>
<reference evidence="10" key="2">
    <citation type="submission" date="2023-06" db="EMBL/GenBank/DDBJ databases">
        <authorList>
            <person name="Kobayashi Y."/>
            <person name="Kayamori A."/>
            <person name="Aoki K."/>
            <person name="Shiwa Y."/>
            <person name="Fujita N."/>
            <person name="Sugita T."/>
            <person name="Iwasaki W."/>
            <person name="Tanaka N."/>
            <person name="Takashima M."/>
        </authorList>
    </citation>
    <scope>NUCLEOTIDE SEQUENCE</scope>
    <source>
        <strain evidence="10">HIS016</strain>
    </source>
</reference>
<reference evidence="10" key="1">
    <citation type="journal article" date="2023" name="BMC Genomics">
        <title>Chromosome-level genome assemblies of Cutaneotrichosporon spp. (Trichosporonales, Basidiomycota) reveal imbalanced evolution between nucleotide sequences and chromosome synteny.</title>
        <authorList>
            <person name="Kobayashi Y."/>
            <person name="Kayamori A."/>
            <person name="Aoki K."/>
            <person name="Shiwa Y."/>
            <person name="Matsutani M."/>
            <person name="Fujita N."/>
            <person name="Sugita T."/>
            <person name="Iwasaki W."/>
            <person name="Tanaka N."/>
            <person name="Takashima M."/>
        </authorList>
    </citation>
    <scope>NUCLEOTIDE SEQUENCE</scope>
    <source>
        <strain evidence="10">HIS016</strain>
    </source>
</reference>
<sequence>MFLCFLAVPRLRDAPDLARIAKRSLSLEEGGREHGSGSGSLLHIPYWDMYEATPTALRPLCLLFFALILLFLFCSISITASDFFCPNLASMAAYMGLSETTAGVTLLAFGNGSPDVFSTFVAMREGTFGLAAGELIGAATFITSIVVGSIAMVKPFQVPRYPFIRDIAFFMVAVLMFMWTLADGHLTLRESGAMIGLYALYVVVVITGNWWQHRQRRNEEYAQLGWKTSPRDEEQAAPSDENAEVLLIPSPTSPGFGSHHFSAGRFGRRASSASFQLAAAQEVTEGRSVPLSAHWIEEDTDTPRTAFSLLGAVEFRDVVNSLKQSGELPSAGSSRYPTRPSTPMRSPLHELADSDYFHSHRTKHHRHSSVQGLAAVERRVSITRSRSASLHPAWSSRPTRQSTLEDPPDLSPVSGSPPQPTSDHDAEHIPLSASPRNKYKLTLDIPQTDLTTVVASTSSPTSASTAWARGDSAAASAITPATNVPQIALQNEDGEEEAPVMALSRTETVELAARRGLNKLRLVLHTLFPSMQGFHHKSLLGMGLAVLSVPAIFTLTLTLPVTDDGRTGEGGVLLPGDDDEPLADATRNDDDDEDHRVDPEISGQLHHLVHSDFPHRRRSVDAETESSCSACSDEDDCLVFNRVLTAAQCILGPFVCGYLVFQDEPYLRWVLLVAGVAGGLVSTVVLKHATDGTAQPWRLIRCCCGFICSMVWIGTIADEVVSILMTFGEIFGLSDAIIGLTIFAIGNSLADLVANVTIAQFSPNMAYAACFGGPMLNLLLGVGAGGSYSILWSRSHAPVRLDFSPTLWVSSVGLIIVLATTAVVVPLNKYRIDKRWAFCLLIAYATLMTVNVVVEVRYERRS</sequence>
<evidence type="ECO:0000256" key="7">
    <source>
        <dbReference type="SAM" id="MobiDB-lite"/>
    </source>
</evidence>
<feature type="region of interest" description="Disordered" evidence="7">
    <location>
        <begin position="566"/>
        <end position="596"/>
    </location>
</feature>
<evidence type="ECO:0000259" key="9">
    <source>
        <dbReference type="Pfam" id="PF01699"/>
    </source>
</evidence>
<dbReference type="PANTHER" id="PTHR12266:SF0">
    <property type="entry name" value="MITOCHONDRIAL SODIUM_CALCIUM EXCHANGER PROTEIN"/>
    <property type="match status" value="1"/>
</dbReference>
<feature type="transmembrane region" description="Helical" evidence="8">
    <location>
        <begin position="193"/>
        <end position="211"/>
    </location>
</feature>
<comment type="subcellular location">
    <subcellularLocation>
        <location evidence="1">Membrane</location>
        <topology evidence="1">Multi-pass membrane protein</topology>
    </subcellularLocation>
</comment>
<dbReference type="AlphaFoldDB" id="A0AAD3YA42"/>
<comment type="similarity">
    <text evidence="2">Belongs to the Ca(2+):cation antiporter (CaCA) (TC 2.A.19) family.</text>
</comment>
<keyword evidence="3" id="KW-0813">Transport</keyword>
<evidence type="ECO:0000256" key="6">
    <source>
        <dbReference type="ARBA" id="ARBA00023136"/>
    </source>
</evidence>
<comment type="caution">
    <text evidence="10">The sequence shown here is derived from an EMBL/GenBank/DDBJ whole genome shotgun (WGS) entry which is preliminary data.</text>
</comment>
<dbReference type="PANTHER" id="PTHR12266">
    <property type="entry name" value="NA+/CA2+ K+ INDEPENDENT EXCHANGER"/>
    <property type="match status" value="1"/>
</dbReference>
<accession>A0AAD3YA42</accession>
<feature type="domain" description="Sodium/calcium exchanger membrane region" evidence="9">
    <location>
        <begin position="704"/>
        <end position="851"/>
    </location>
</feature>
<feature type="transmembrane region" description="Helical" evidence="8">
    <location>
        <begin position="698"/>
        <end position="717"/>
    </location>
</feature>
<feature type="transmembrane region" description="Helical" evidence="8">
    <location>
        <begin position="766"/>
        <end position="788"/>
    </location>
</feature>
<dbReference type="InterPro" id="IPR051359">
    <property type="entry name" value="CaCA_antiporter"/>
</dbReference>
<keyword evidence="6 8" id="KW-0472">Membrane</keyword>
<proteinExistence type="inferred from homology"/>
<feature type="transmembrane region" description="Helical" evidence="8">
    <location>
        <begin position="666"/>
        <end position="686"/>
    </location>
</feature>
<feature type="transmembrane region" description="Helical" evidence="8">
    <location>
        <begin position="163"/>
        <end position="181"/>
    </location>
</feature>
<keyword evidence="11" id="KW-1185">Reference proteome</keyword>
<keyword evidence="4 8" id="KW-0812">Transmembrane</keyword>
<feature type="region of interest" description="Disordered" evidence="7">
    <location>
        <begin position="325"/>
        <end position="348"/>
    </location>
</feature>
<dbReference type="EMBL" id="BTCM01000001">
    <property type="protein sequence ID" value="GMK54472.1"/>
    <property type="molecule type" value="Genomic_DNA"/>
</dbReference>
<protein>
    <recommendedName>
        <fullName evidence="9">Sodium/calcium exchanger membrane region domain-containing protein</fullName>
    </recommendedName>
</protein>
<evidence type="ECO:0000313" key="10">
    <source>
        <dbReference type="EMBL" id="GMK54472.1"/>
    </source>
</evidence>
<evidence type="ECO:0000256" key="5">
    <source>
        <dbReference type="ARBA" id="ARBA00022989"/>
    </source>
</evidence>
<evidence type="ECO:0000256" key="2">
    <source>
        <dbReference type="ARBA" id="ARBA00008170"/>
    </source>
</evidence>
<feature type="domain" description="Sodium/calcium exchanger membrane region" evidence="9">
    <location>
        <begin position="66"/>
        <end position="206"/>
    </location>
</feature>
<evidence type="ECO:0000256" key="8">
    <source>
        <dbReference type="SAM" id="Phobius"/>
    </source>
</evidence>
<organism evidence="10 11">
    <name type="scientific">Cutaneotrichosporon spelunceum</name>
    <dbReference type="NCBI Taxonomy" id="1672016"/>
    <lineage>
        <taxon>Eukaryota</taxon>
        <taxon>Fungi</taxon>
        <taxon>Dikarya</taxon>
        <taxon>Basidiomycota</taxon>
        <taxon>Agaricomycotina</taxon>
        <taxon>Tremellomycetes</taxon>
        <taxon>Trichosporonales</taxon>
        <taxon>Trichosporonaceae</taxon>
        <taxon>Cutaneotrichosporon</taxon>
    </lineage>
</organism>
<feature type="region of interest" description="Disordered" evidence="7">
    <location>
        <begin position="384"/>
        <end position="435"/>
    </location>
</feature>
<dbReference type="Proteomes" id="UP001222932">
    <property type="component" value="Unassembled WGS sequence"/>
</dbReference>
<feature type="transmembrane region" description="Helical" evidence="8">
    <location>
        <begin position="130"/>
        <end position="151"/>
    </location>
</feature>
<feature type="compositionally biased region" description="Polar residues" evidence="7">
    <location>
        <begin position="331"/>
        <end position="344"/>
    </location>
</feature>
<dbReference type="GO" id="GO:0006874">
    <property type="term" value="P:intracellular calcium ion homeostasis"/>
    <property type="evidence" value="ECO:0007669"/>
    <property type="project" value="TreeGrafter"/>
</dbReference>
<evidence type="ECO:0000256" key="4">
    <source>
        <dbReference type="ARBA" id="ARBA00022692"/>
    </source>
</evidence>
<evidence type="ECO:0000256" key="1">
    <source>
        <dbReference type="ARBA" id="ARBA00004141"/>
    </source>
</evidence>
<feature type="transmembrane region" description="Helical" evidence="8">
    <location>
        <begin position="836"/>
        <end position="854"/>
    </location>
</feature>
<dbReference type="Gene3D" id="1.20.1420.30">
    <property type="entry name" value="NCX, central ion-binding region"/>
    <property type="match status" value="2"/>
</dbReference>